<keyword evidence="4" id="KW-0560">Oxidoreductase</keyword>
<accession>A0A060HIR6</accession>
<evidence type="ECO:0000256" key="6">
    <source>
        <dbReference type="ARBA" id="ARBA00023209"/>
    </source>
</evidence>
<dbReference type="STRING" id="926571.NVIE_011700"/>
<keyword evidence="1" id="KW-0444">Lipid biosynthesis</keyword>
<sequence length="414" mass="44857">MERSLSRQGETMVERYEIAVVGGGPAGLSAAWAAAKAGASVILFEKDEAIAHSVRTSGVSWIDSMDALGIPSNLYNPISSYQFVSPSNEVTIAGSNPRSCVLDVRATYQHLAFMAAEAGAKMMVRSNVINVVKKEKENGRVVAGVKASTPAGDLEVSCPLVIDASGFGTSAARRAGMAGEWKRYGVGAEYECYCDHADSALWTLMVGQQYSEAGYAWVFPLSRNRVRIGVGIGRPESQADPLDKLHAILEKRLKPLDKLGKIQPVELHYGFIPNEGTRASTVADGLLMVGDSAGQANPLVLEGIRYAIEFGRLAGEVGARSLEKGATRESLLDYEKAWKSKVASKIASALKVQSRWIGLSDEEWDREIEILRDMSADEFIDFVKAEFSAGKMMKLALHHPKLAARQLFNMVLKG</sequence>
<keyword evidence="6" id="KW-0594">Phospholipid biosynthesis</keyword>
<name>A0A060HIR6_9ARCH</name>
<evidence type="ECO:0000256" key="5">
    <source>
        <dbReference type="ARBA" id="ARBA00023098"/>
    </source>
</evidence>
<keyword evidence="3" id="KW-0274">FAD</keyword>
<dbReference type="PANTHER" id="PTHR42685:SF18">
    <property type="entry name" value="DIGERANYLGERANYLGLYCEROPHOSPHOLIPID REDUCTASE"/>
    <property type="match status" value="1"/>
</dbReference>
<dbReference type="PANTHER" id="PTHR42685">
    <property type="entry name" value="GERANYLGERANYL DIPHOSPHATE REDUCTASE"/>
    <property type="match status" value="1"/>
</dbReference>
<dbReference type="GO" id="GO:0016491">
    <property type="term" value="F:oxidoreductase activity"/>
    <property type="evidence" value="ECO:0007669"/>
    <property type="project" value="UniProtKB-KW"/>
</dbReference>
<keyword evidence="10" id="KW-1185">Reference proteome</keyword>
<evidence type="ECO:0000256" key="3">
    <source>
        <dbReference type="ARBA" id="ARBA00022827"/>
    </source>
</evidence>
<dbReference type="GO" id="GO:0008654">
    <property type="term" value="P:phospholipid biosynthetic process"/>
    <property type="evidence" value="ECO:0007669"/>
    <property type="project" value="UniProtKB-KW"/>
</dbReference>
<dbReference type="Pfam" id="PF12831">
    <property type="entry name" value="FAD_oxidored"/>
    <property type="match status" value="1"/>
</dbReference>
<keyword evidence="7" id="KW-1208">Phospholipid metabolism</keyword>
<dbReference type="HOGENOM" id="CLU_024648_0_1_2"/>
<evidence type="ECO:0000259" key="8">
    <source>
        <dbReference type="Pfam" id="PF22578"/>
    </source>
</evidence>
<evidence type="ECO:0000256" key="4">
    <source>
        <dbReference type="ARBA" id="ARBA00023002"/>
    </source>
</evidence>
<dbReference type="PRINTS" id="PR00420">
    <property type="entry name" value="RNGMNOXGNASE"/>
</dbReference>
<gene>
    <name evidence="9" type="ORF">NVIE_011700</name>
</gene>
<reference evidence="9 10" key="1">
    <citation type="journal article" date="2014" name="Int. J. Syst. Evol. Microbiol.">
        <title>Nitrososphaera viennensis gen. nov., sp. nov., an aerobic and mesophilic, ammonia-oxidizing archaeon from soil and a member of the archaeal phylum Thaumarchaeota.</title>
        <authorList>
            <person name="Stieglmeier M."/>
            <person name="Klingl A."/>
            <person name="Alves R.J."/>
            <person name="Rittmann S.K."/>
            <person name="Melcher M."/>
            <person name="Leisch N."/>
            <person name="Schleper C."/>
        </authorList>
    </citation>
    <scope>NUCLEOTIDE SEQUENCE [LARGE SCALE GENOMIC DNA]</scope>
    <source>
        <strain evidence="9">EN76</strain>
    </source>
</reference>
<dbReference type="AlphaFoldDB" id="A0A060HIR6"/>
<dbReference type="Pfam" id="PF22578">
    <property type="entry name" value="GGR_cat"/>
    <property type="match status" value="1"/>
</dbReference>
<dbReference type="EMBL" id="CP007536">
    <property type="protein sequence ID" value="AIC15403.1"/>
    <property type="molecule type" value="Genomic_DNA"/>
</dbReference>
<protein>
    <submittedName>
        <fullName evidence="9">Putative digeranylgeranylglycerophospholipid reductase</fullName>
    </submittedName>
</protein>
<dbReference type="InterPro" id="IPR054715">
    <property type="entry name" value="GGR_cat"/>
</dbReference>
<evidence type="ECO:0000256" key="7">
    <source>
        <dbReference type="ARBA" id="ARBA00023264"/>
    </source>
</evidence>
<dbReference type="SUPFAM" id="SSF51905">
    <property type="entry name" value="FAD/NAD(P)-binding domain"/>
    <property type="match status" value="1"/>
</dbReference>
<feature type="domain" description="Digeranylgeranylglycerophospholipid reductase catalytic" evidence="8">
    <location>
        <begin position="189"/>
        <end position="257"/>
    </location>
</feature>
<proteinExistence type="predicted"/>
<dbReference type="Gene3D" id="3.50.50.60">
    <property type="entry name" value="FAD/NAD(P)-binding domain"/>
    <property type="match status" value="1"/>
</dbReference>
<organism evidence="9 10">
    <name type="scientific">Nitrososphaera viennensis EN76</name>
    <dbReference type="NCBI Taxonomy" id="926571"/>
    <lineage>
        <taxon>Archaea</taxon>
        <taxon>Nitrososphaerota</taxon>
        <taxon>Nitrososphaeria</taxon>
        <taxon>Nitrososphaerales</taxon>
        <taxon>Nitrososphaeraceae</taxon>
        <taxon>Nitrososphaera</taxon>
    </lineage>
</organism>
<evidence type="ECO:0000313" key="9">
    <source>
        <dbReference type="EMBL" id="AIC15403.1"/>
    </source>
</evidence>
<evidence type="ECO:0000256" key="1">
    <source>
        <dbReference type="ARBA" id="ARBA00022516"/>
    </source>
</evidence>
<dbReference type="Proteomes" id="UP000027093">
    <property type="component" value="Chromosome"/>
</dbReference>
<keyword evidence="2" id="KW-0285">Flavoprotein</keyword>
<dbReference type="InterPro" id="IPR050407">
    <property type="entry name" value="Geranylgeranyl_reductase"/>
</dbReference>
<evidence type="ECO:0000313" key="10">
    <source>
        <dbReference type="Proteomes" id="UP000027093"/>
    </source>
</evidence>
<keyword evidence="5" id="KW-0443">Lipid metabolism</keyword>
<dbReference type="InterPro" id="IPR036188">
    <property type="entry name" value="FAD/NAD-bd_sf"/>
</dbReference>
<dbReference type="KEGG" id="nvn:NVIE_011700"/>
<evidence type="ECO:0000256" key="2">
    <source>
        <dbReference type="ARBA" id="ARBA00022630"/>
    </source>
</evidence>